<organism evidence="1">
    <name type="scientific">marine sediment metagenome</name>
    <dbReference type="NCBI Taxonomy" id="412755"/>
    <lineage>
        <taxon>unclassified sequences</taxon>
        <taxon>metagenomes</taxon>
        <taxon>ecological metagenomes</taxon>
    </lineage>
</organism>
<feature type="non-terminal residue" evidence="1">
    <location>
        <position position="1"/>
    </location>
</feature>
<name>X0WZH5_9ZZZZ</name>
<accession>X0WZH5</accession>
<comment type="caution">
    <text evidence="1">The sequence shown here is derived from an EMBL/GenBank/DDBJ whole genome shotgun (WGS) entry which is preliminary data.</text>
</comment>
<reference evidence="1" key="1">
    <citation type="journal article" date="2014" name="Front. Microbiol.">
        <title>High frequency of phylogenetically diverse reductive dehalogenase-homologous genes in deep subseafloor sedimentary metagenomes.</title>
        <authorList>
            <person name="Kawai M."/>
            <person name="Futagami T."/>
            <person name="Toyoda A."/>
            <person name="Takaki Y."/>
            <person name="Nishi S."/>
            <person name="Hori S."/>
            <person name="Arai W."/>
            <person name="Tsubouchi T."/>
            <person name="Morono Y."/>
            <person name="Uchiyama I."/>
            <person name="Ito T."/>
            <person name="Fujiyama A."/>
            <person name="Inagaki F."/>
            <person name="Takami H."/>
        </authorList>
    </citation>
    <scope>NUCLEOTIDE SEQUENCE</scope>
    <source>
        <strain evidence="1">Expedition CK06-06</strain>
    </source>
</reference>
<protein>
    <submittedName>
        <fullName evidence="1">Uncharacterized protein</fullName>
    </submittedName>
</protein>
<sequence>CGCITSKHATTTSKDPFALFKSPIENADLHYIKKGSKEFIYLKGQNLKDYTVVTNNEGLSLNVKRYRINSELPSVDRSSYLNSLNTASTIDGSRIDINLKAEQGFKVYRRPSGIVLAMGHGYKEIADDELNALEAEILDPSAIDRELDALIAELESESKEAVKIDKGLDTLITELELEPEEVELEELVMEEEVITKPARIKSIKFSKIDNRAQLVIRTNRPVEYEKKYSKEPYNQITIDMLNTYLPRKLREPLDTTEFP</sequence>
<proteinExistence type="predicted"/>
<dbReference type="Gene3D" id="2.60.40.3500">
    <property type="match status" value="1"/>
</dbReference>
<evidence type="ECO:0000313" key="1">
    <source>
        <dbReference type="EMBL" id="GAG18146.1"/>
    </source>
</evidence>
<dbReference type="AlphaFoldDB" id="X0WZH5"/>
<gene>
    <name evidence="1" type="ORF">S01H1_54547</name>
</gene>
<dbReference type="EMBL" id="BARS01035405">
    <property type="protein sequence ID" value="GAG18146.1"/>
    <property type="molecule type" value="Genomic_DNA"/>
</dbReference>
<feature type="non-terminal residue" evidence="1">
    <location>
        <position position="259"/>
    </location>
</feature>